<reference evidence="2" key="1">
    <citation type="submission" date="2020-08" db="EMBL/GenBank/DDBJ databases">
        <title>A bifunctional nitrone conjugated secondary metabolite targeting the ribosome.</title>
        <authorList>
            <person name="Limbrick E.M."/>
            <person name="Graf M."/>
            <person name="Derewacz D.K."/>
            <person name="Nguyen F."/>
            <person name="Spraggins J.M."/>
            <person name="Wieland M."/>
            <person name="Ynigez-Gutierrez A.E."/>
            <person name="Reisman B.J."/>
            <person name="Zinshteyn B."/>
            <person name="McCulloch K."/>
            <person name="Iverson T.M."/>
            <person name="Green R."/>
            <person name="Wilson D.N."/>
            <person name="Bachmann B.O."/>
        </authorList>
    </citation>
    <scope>NUCLEOTIDE SEQUENCE</scope>
    <source>
        <strain evidence="2">Africana</strain>
    </source>
</reference>
<gene>
    <name evidence="2" type="ORF">HZU44_08175</name>
</gene>
<name>A0A7D6CBT6_9ACTN</name>
<organism evidence="2">
    <name type="scientific">Micromonospora carbonacea</name>
    <dbReference type="NCBI Taxonomy" id="47853"/>
    <lineage>
        <taxon>Bacteria</taxon>
        <taxon>Bacillati</taxon>
        <taxon>Actinomycetota</taxon>
        <taxon>Actinomycetes</taxon>
        <taxon>Micromonosporales</taxon>
        <taxon>Micromonosporaceae</taxon>
        <taxon>Micromonospora</taxon>
    </lineage>
</organism>
<protein>
    <submittedName>
        <fullName evidence="2">Uncharacterized protein</fullName>
    </submittedName>
</protein>
<evidence type="ECO:0000313" key="2">
    <source>
        <dbReference type="EMBL" id="QLJ96243.1"/>
    </source>
</evidence>
<feature type="transmembrane region" description="Helical" evidence="1">
    <location>
        <begin position="18"/>
        <end position="40"/>
    </location>
</feature>
<sequence>MDAQFSIDPAGETSGAQYLLPLSVDGLVVVASICLVELGGRIAARRTPLRT</sequence>
<evidence type="ECO:0000256" key="1">
    <source>
        <dbReference type="SAM" id="Phobius"/>
    </source>
</evidence>
<accession>A0A7D6CBT6</accession>
<dbReference type="EMBL" id="CP058905">
    <property type="protein sequence ID" value="QLJ96243.1"/>
    <property type="molecule type" value="Genomic_DNA"/>
</dbReference>
<keyword evidence="1" id="KW-1133">Transmembrane helix</keyword>
<proteinExistence type="predicted"/>
<dbReference type="AlphaFoldDB" id="A0A7D6CBT6"/>
<keyword evidence="1" id="KW-0812">Transmembrane</keyword>
<keyword evidence="1" id="KW-0472">Membrane</keyword>